<sequence length="164" mass="17974">MRSDIGLDLLIDGQITPEGRPLFGGELPPAHVTVVVSAASLLGVNDAPGTVDLRGREEHLPAFAVRDLALSRGSVWRRLVTDPTTGMMTELSTERYEITGDLRERILARDRHSRVPGSMRPASRCDTDHEGVSDGLCKRGVSHLKEIDYGYDQAEEERRARAGA</sequence>
<reference evidence="2" key="3">
    <citation type="submission" date="2023-02" db="EMBL/GenBank/DDBJ databases">
        <authorList>
            <person name="Sun Q."/>
            <person name="Mori K."/>
        </authorList>
    </citation>
    <scope>NUCLEOTIDE SEQUENCE</scope>
    <source>
        <strain evidence="2">NBRC 113072</strain>
    </source>
</reference>
<gene>
    <name evidence="2" type="ORF">GCM10025883_13330</name>
    <name evidence="3" type="ORF">GCM10025883_14580</name>
</gene>
<feature type="region of interest" description="Disordered" evidence="1">
    <location>
        <begin position="111"/>
        <end position="131"/>
    </location>
</feature>
<evidence type="ECO:0000313" key="3">
    <source>
        <dbReference type="EMBL" id="GMA39413.1"/>
    </source>
</evidence>
<evidence type="ECO:0000313" key="4">
    <source>
        <dbReference type="Proteomes" id="UP001157126"/>
    </source>
</evidence>
<organism evidence="2 4">
    <name type="scientific">Mobilicoccus caccae</name>
    <dbReference type="NCBI Taxonomy" id="1859295"/>
    <lineage>
        <taxon>Bacteria</taxon>
        <taxon>Bacillati</taxon>
        <taxon>Actinomycetota</taxon>
        <taxon>Actinomycetes</taxon>
        <taxon>Micrococcales</taxon>
        <taxon>Dermatophilaceae</taxon>
        <taxon>Mobilicoccus</taxon>
    </lineage>
</organism>
<reference evidence="2" key="1">
    <citation type="journal article" date="2014" name="Int. J. Syst. Evol. Microbiol.">
        <title>Complete genome of a new Firmicutes species belonging to the dominant human colonic microbiota ('Ruminococcus bicirculans') reveals two chromosomes and a selective capacity to utilize plant glucans.</title>
        <authorList>
            <consortium name="NISC Comparative Sequencing Program"/>
            <person name="Wegmann U."/>
            <person name="Louis P."/>
            <person name="Goesmann A."/>
            <person name="Henrissat B."/>
            <person name="Duncan S.H."/>
            <person name="Flint H.J."/>
        </authorList>
    </citation>
    <scope>NUCLEOTIDE SEQUENCE</scope>
    <source>
        <strain evidence="2">NBRC 113072</strain>
    </source>
</reference>
<dbReference type="Proteomes" id="UP001157126">
    <property type="component" value="Unassembled WGS sequence"/>
</dbReference>
<dbReference type="RefSeq" id="WP_284303235.1">
    <property type="nucleotide sequence ID" value="NZ_BSUO01000001.1"/>
</dbReference>
<evidence type="ECO:0000313" key="2">
    <source>
        <dbReference type="EMBL" id="GMA39288.1"/>
    </source>
</evidence>
<accession>A0ABQ6IRI7</accession>
<evidence type="ECO:0000256" key="1">
    <source>
        <dbReference type="SAM" id="MobiDB-lite"/>
    </source>
</evidence>
<keyword evidence="4" id="KW-1185">Reference proteome</keyword>
<protein>
    <submittedName>
        <fullName evidence="2">Uncharacterized protein</fullName>
    </submittedName>
</protein>
<name>A0ABQ6IRI7_9MICO</name>
<comment type="caution">
    <text evidence="2">The sequence shown here is derived from an EMBL/GenBank/DDBJ whole genome shotgun (WGS) entry which is preliminary data.</text>
</comment>
<reference evidence="4" key="2">
    <citation type="journal article" date="2019" name="Int. J. Syst. Evol. Microbiol.">
        <title>The Global Catalogue of Microorganisms (GCM) 10K type strain sequencing project: providing services to taxonomists for standard genome sequencing and annotation.</title>
        <authorList>
            <consortium name="The Broad Institute Genomics Platform"/>
            <consortium name="The Broad Institute Genome Sequencing Center for Infectious Disease"/>
            <person name="Wu L."/>
            <person name="Ma J."/>
        </authorList>
    </citation>
    <scope>NUCLEOTIDE SEQUENCE [LARGE SCALE GENOMIC DNA]</scope>
    <source>
        <strain evidence="4">NBRC 113072</strain>
    </source>
</reference>
<dbReference type="EMBL" id="BSUO01000001">
    <property type="protein sequence ID" value="GMA39288.1"/>
    <property type="molecule type" value="Genomic_DNA"/>
</dbReference>
<proteinExistence type="predicted"/>
<dbReference type="EMBL" id="BSUO01000001">
    <property type="protein sequence ID" value="GMA39413.1"/>
    <property type="molecule type" value="Genomic_DNA"/>
</dbReference>